<feature type="compositionally biased region" description="Low complexity" evidence="1">
    <location>
        <begin position="30"/>
        <end position="46"/>
    </location>
</feature>
<dbReference type="Pfam" id="PF14108">
    <property type="entry name" value="ABA4-like"/>
    <property type="match status" value="1"/>
</dbReference>
<feature type="signal peptide" evidence="3">
    <location>
        <begin position="1"/>
        <end position="26"/>
    </location>
</feature>
<evidence type="ECO:0008006" key="6">
    <source>
        <dbReference type="Google" id="ProtNLM"/>
    </source>
</evidence>
<gene>
    <name evidence="4" type="ORF">PCOR1329_LOCUS19164</name>
</gene>
<sequence>MGGRRGRRSRLPAAAAACAAAAAASAAEAFSAPPQGAPPRAAGPAPRLGPRPPRQPGATGLAASPVPFTLLGLTSEQLLPVQIAGLLSWALLVFFPGWKGTKSLALLGPVFFALIYAAAIVHSIRGPVCLSLEAFLSGKAFAGWLHCCAFDPLVGLGEVLDARIKRVPHLLVVPCLVLTCCFGPVGFLAYLLVRSVWLLGRWSFSPRGVRGFLLRKWRETRSQR</sequence>
<protein>
    <recommendedName>
        <fullName evidence="6">Glycerophosphocholine acyltransferase 1</fullName>
    </recommendedName>
</protein>
<feature type="transmembrane region" description="Helical" evidence="2">
    <location>
        <begin position="170"/>
        <end position="193"/>
    </location>
</feature>
<organism evidence="4 5">
    <name type="scientific">Prorocentrum cordatum</name>
    <dbReference type="NCBI Taxonomy" id="2364126"/>
    <lineage>
        <taxon>Eukaryota</taxon>
        <taxon>Sar</taxon>
        <taxon>Alveolata</taxon>
        <taxon>Dinophyceae</taxon>
        <taxon>Prorocentrales</taxon>
        <taxon>Prorocentraceae</taxon>
        <taxon>Prorocentrum</taxon>
    </lineage>
</organism>
<keyword evidence="5" id="KW-1185">Reference proteome</keyword>
<feature type="chain" id="PRO_5045391136" description="Glycerophosphocholine acyltransferase 1" evidence="3">
    <location>
        <begin position="27"/>
        <end position="224"/>
    </location>
</feature>
<dbReference type="PROSITE" id="PS51318">
    <property type="entry name" value="TAT"/>
    <property type="match status" value="1"/>
</dbReference>
<keyword evidence="3" id="KW-0732">Signal</keyword>
<evidence type="ECO:0000256" key="1">
    <source>
        <dbReference type="SAM" id="MobiDB-lite"/>
    </source>
</evidence>
<evidence type="ECO:0000256" key="2">
    <source>
        <dbReference type="SAM" id="Phobius"/>
    </source>
</evidence>
<feature type="region of interest" description="Disordered" evidence="1">
    <location>
        <begin position="30"/>
        <end position="58"/>
    </location>
</feature>
<feature type="transmembrane region" description="Helical" evidence="2">
    <location>
        <begin position="104"/>
        <end position="124"/>
    </location>
</feature>
<dbReference type="Proteomes" id="UP001189429">
    <property type="component" value="Unassembled WGS sequence"/>
</dbReference>
<reference evidence="4" key="1">
    <citation type="submission" date="2023-10" db="EMBL/GenBank/DDBJ databases">
        <authorList>
            <person name="Chen Y."/>
            <person name="Shah S."/>
            <person name="Dougan E. K."/>
            <person name="Thang M."/>
            <person name="Chan C."/>
        </authorList>
    </citation>
    <scope>NUCLEOTIDE SEQUENCE [LARGE SCALE GENOMIC DNA]</scope>
</reference>
<dbReference type="InterPro" id="IPR006311">
    <property type="entry name" value="TAT_signal"/>
</dbReference>
<evidence type="ECO:0000256" key="3">
    <source>
        <dbReference type="SAM" id="SignalP"/>
    </source>
</evidence>
<proteinExistence type="predicted"/>
<keyword evidence="2" id="KW-1133">Transmembrane helix</keyword>
<dbReference type="InterPro" id="IPR025461">
    <property type="entry name" value="ABA4-like"/>
</dbReference>
<accession>A0ABN9RAZ2</accession>
<feature type="transmembrane region" description="Helical" evidence="2">
    <location>
        <begin position="78"/>
        <end position="97"/>
    </location>
</feature>
<name>A0ABN9RAZ2_9DINO</name>
<comment type="caution">
    <text evidence="4">The sequence shown here is derived from an EMBL/GenBank/DDBJ whole genome shotgun (WGS) entry which is preliminary data.</text>
</comment>
<keyword evidence="2" id="KW-0472">Membrane</keyword>
<evidence type="ECO:0000313" key="5">
    <source>
        <dbReference type="Proteomes" id="UP001189429"/>
    </source>
</evidence>
<dbReference type="EMBL" id="CAUYUJ010006096">
    <property type="protein sequence ID" value="CAK0816093.1"/>
    <property type="molecule type" value="Genomic_DNA"/>
</dbReference>
<evidence type="ECO:0000313" key="4">
    <source>
        <dbReference type="EMBL" id="CAK0816093.1"/>
    </source>
</evidence>
<keyword evidence="2" id="KW-0812">Transmembrane</keyword>